<sequence>MATKKRTTKQQRENQQLKALTQRISDIYCGASGGVWNEEEECPTAEQLSVIGPAVRSTFQGENVPEWVWDFINLDKFERPSVLAKQLFEYGVRA</sequence>
<proteinExistence type="predicted"/>
<dbReference type="RefSeq" id="WP_135282712.1">
    <property type="nucleotide sequence ID" value="NZ_SRIO01000022.1"/>
</dbReference>
<evidence type="ECO:0000313" key="2">
    <source>
        <dbReference type="Proteomes" id="UP000297890"/>
    </source>
</evidence>
<reference evidence="1 2" key="1">
    <citation type="journal article" date="2019" name="ISME J.">
        <title>Candidatus Macondimonas diazotrophica, a novel gammaproteobacterial genus dominating crude-oil-contaminated coastal sediments.</title>
        <authorList>
            <person name="Karthikeyan S."/>
            <person name="Konstantinidis K."/>
        </authorList>
    </citation>
    <scope>NUCLEOTIDE SEQUENCE [LARGE SCALE GENOMIC DNA]</scope>
    <source>
        <strain evidence="1 2">KTK01</strain>
    </source>
</reference>
<dbReference type="AlphaFoldDB" id="A0A4Z0F718"/>
<comment type="caution">
    <text evidence="1">The sequence shown here is derived from an EMBL/GenBank/DDBJ whole genome shotgun (WGS) entry which is preliminary data.</text>
</comment>
<accession>A0A4Z0F718</accession>
<dbReference type="Proteomes" id="UP000297890">
    <property type="component" value="Unassembled WGS sequence"/>
</dbReference>
<dbReference type="EMBL" id="SRIO01000022">
    <property type="protein sequence ID" value="TFZ81451.1"/>
    <property type="molecule type" value="Genomic_DNA"/>
</dbReference>
<organism evidence="1 2">
    <name type="scientific">Candidatus Macondimonas diazotrophica</name>
    <dbReference type="NCBI Taxonomy" id="2305248"/>
    <lineage>
        <taxon>Bacteria</taxon>
        <taxon>Pseudomonadati</taxon>
        <taxon>Pseudomonadota</taxon>
        <taxon>Gammaproteobacteria</taxon>
        <taxon>Chromatiales</taxon>
        <taxon>Ectothiorhodospiraceae</taxon>
        <taxon>Candidatus Macondimonas</taxon>
    </lineage>
</organism>
<name>A0A4Z0F718_9GAMM</name>
<protein>
    <submittedName>
        <fullName evidence="1">Uncharacterized protein</fullName>
    </submittedName>
</protein>
<gene>
    <name evidence="1" type="ORF">E4680_12285</name>
</gene>
<evidence type="ECO:0000313" key="1">
    <source>
        <dbReference type="EMBL" id="TFZ81451.1"/>
    </source>
</evidence>
<keyword evidence="2" id="KW-1185">Reference proteome</keyword>